<dbReference type="Pfam" id="PF01740">
    <property type="entry name" value="STAS"/>
    <property type="match status" value="1"/>
</dbReference>
<dbReference type="PANTHER" id="PTHR43310">
    <property type="entry name" value="SULFATE TRANSPORTER YBAR-RELATED"/>
    <property type="match status" value="1"/>
</dbReference>
<feature type="transmembrane region" description="Helical" evidence="5">
    <location>
        <begin position="315"/>
        <end position="336"/>
    </location>
</feature>
<dbReference type="InterPro" id="IPR011547">
    <property type="entry name" value="SLC26A/SulP_dom"/>
</dbReference>
<dbReference type="PROSITE" id="PS50801">
    <property type="entry name" value="STAS"/>
    <property type="match status" value="1"/>
</dbReference>
<feature type="domain" description="STAS" evidence="6">
    <location>
        <begin position="388"/>
        <end position="481"/>
    </location>
</feature>
<proteinExistence type="predicted"/>
<gene>
    <name evidence="7" type="ORF">ACFSTF_07950</name>
</gene>
<evidence type="ECO:0000256" key="3">
    <source>
        <dbReference type="ARBA" id="ARBA00022989"/>
    </source>
</evidence>
<feature type="transmembrane region" description="Helical" evidence="5">
    <location>
        <begin position="219"/>
        <end position="241"/>
    </location>
</feature>
<evidence type="ECO:0000256" key="5">
    <source>
        <dbReference type="SAM" id="Phobius"/>
    </source>
</evidence>
<evidence type="ECO:0000313" key="8">
    <source>
        <dbReference type="Proteomes" id="UP001597458"/>
    </source>
</evidence>
<keyword evidence="3 5" id="KW-1133">Transmembrane helix</keyword>
<dbReference type="Gene3D" id="3.30.750.24">
    <property type="entry name" value="STAS domain"/>
    <property type="match status" value="1"/>
</dbReference>
<dbReference type="Pfam" id="PF00916">
    <property type="entry name" value="Sulfate_transp"/>
    <property type="match status" value="2"/>
</dbReference>
<dbReference type="Proteomes" id="UP001597458">
    <property type="component" value="Unassembled WGS sequence"/>
</dbReference>
<name>A0ABW5PQW7_9BACI</name>
<protein>
    <submittedName>
        <fullName evidence="7">SulP family inorganic anion transporter</fullName>
    </submittedName>
</protein>
<feature type="transmembrane region" description="Helical" evidence="5">
    <location>
        <begin position="288"/>
        <end position="308"/>
    </location>
</feature>
<evidence type="ECO:0000256" key="2">
    <source>
        <dbReference type="ARBA" id="ARBA00022692"/>
    </source>
</evidence>
<comment type="caution">
    <text evidence="7">The sequence shown here is derived from an EMBL/GenBank/DDBJ whole genome shotgun (WGS) entry which is preliminary data.</text>
</comment>
<feature type="transmembrane region" description="Helical" evidence="5">
    <location>
        <begin position="348"/>
        <end position="381"/>
    </location>
</feature>
<evidence type="ECO:0000256" key="1">
    <source>
        <dbReference type="ARBA" id="ARBA00004141"/>
    </source>
</evidence>
<feature type="transmembrane region" description="Helical" evidence="5">
    <location>
        <begin position="167"/>
        <end position="186"/>
    </location>
</feature>
<dbReference type="InterPro" id="IPR052706">
    <property type="entry name" value="Membrane-Transporter-like"/>
</dbReference>
<comment type="subcellular location">
    <subcellularLocation>
        <location evidence="1">Membrane</location>
        <topology evidence="1">Multi-pass membrane protein</topology>
    </subcellularLocation>
</comment>
<evidence type="ECO:0000259" key="6">
    <source>
        <dbReference type="PROSITE" id="PS50801"/>
    </source>
</evidence>
<feature type="transmembrane region" description="Helical" evidence="5">
    <location>
        <begin position="144"/>
        <end position="160"/>
    </location>
</feature>
<dbReference type="SUPFAM" id="SSF52091">
    <property type="entry name" value="SpoIIaa-like"/>
    <property type="match status" value="1"/>
</dbReference>
<dbReference type="InterPro" id="IPR002645">
    <property type="entry name" value="STAS_dom"/>
</dbReference>
<dbReference type="CDD" id="cd07042">
    <property type="entry name" value="STAS_SulP_like_sulfate_transporter"/>
    <property type="match status" value="1"/>
</dbReference>
<evidence type="ECO:0000256" key="4">
    <source>
        <dbReference type="ARBA" id="ARBA00023136"/>
    </source>
</evidence>
<dbReference type="InterPro" id="IPR036513">
    <property type="entry name" value="STAS_dom_sf"/>
</dbReference>
<organism evidence="7 8">
    <name type="scientific">Terrilactibacillus laevilacticus</name>
    <dbReference type="NCBI Taxonomy" id="1380157"/>
    <lineage>
        <taxon>Bacteria</taxon>
        <taxon>Bacillati</taxon>
        <taxon>Bacillota</taxon>
        <taxon>Bacilli</taxon>
        <taxon>Bacillales</taxon>
        <taxon>Bacillaceae</taxon>
        <taxon>Terrilactibacillus</taxon>
    </lineage>
</organism>
<evidence type="ECO:0000313" key="7">
    <source>
        <dbReference type="EMBL" id="MFD2617243.1"/>
    </source>
</evidence>
<dbReference type="PANTHER" id="PTHR43310:SF1">
    <property type="entry name" value="SULFATE TRANSPORTER YBAR-RELATED"/>
    <property type="match status" value="1"/>
</dbReference>
<sequence>MINHIKKEWFSNIRGDILAGIVVSLALIPEVTGFSIIAGVSPMVGLYASFCTAMIIAFVGGRPGMISAAAGAMALVLVGLVKDHGIQYMLAATFLTGIIQFILGLLKVGRLVKFIPHAVMIGFVNALAILIFTSQFASFSGESWIMYAMVAGGLMIIYLFPKITKSVPSALVAIIVITIVSIWLGSPVKTIGDMGKVSSMLPHFLIPDIPFNFETLLIILPYSISLAIVGLVETLLTAQLIDEETNTESQKNRECVGQGIGNMFNGLFGGIAGCAMIGQSVINLKSGGRGRLSTFVAGAFLFLLMMVLRDIVVQVPLAALVAVMFVVALSTFDWTSLKRLHKFPKTDVVVMVVTVIVVVITHNLAFGVITGIILSAIFFAAKISKIKISKTIDEEKRTLFYKVEGQLFFASVTDFVASFDFNPEGIKGIVIDFTRAHIWDESGVAGVDKIVEKYKENHIDVKIRGLNHSSEQLLDKASAIN</sequence>
<dbReference type="RefSeq" id="WP_141190880.1">
    <property type="nucleotide sequence ID" value="NZ_JBHUMR010000009.1"/>
</dbReference>
<feature type="transmembrane region" description="Helical" evidence="5">
    <location>
        <begin position="87"/>
        <end position="106"/>
    </location>
</feature>
<feature type="transmembrane region" description="Helical" evidence="5">
    <location>
        <begin position="12"/>
        <end position="28"/>
    </location>
</feature>
<feature type="transmembrane region" description="Helical" evidence="5">
    <location>
        <begin position="118"/>
        <end position="138"/>
    </location>
</feature>
<feature type="transmembrane region" description="Helical" evidence="5">
    <location>
        <begin position="34"/>
        <end position="57"/>
    </location>
</feature>
<keyword evidence="8" id="KW-1185">Reference proteome</keyword>
<accession>A0ABW5PQW7</accession>
<dbReference type="EMBL" id="JBHUMR010000009">
    <property type="protein sequence ID" value="MFD2617243.1"/>
    <property type="molecule type" value="Genomic_DNA"/>
</dbReference>
<feature type="transmembrane region" description="Helical" evidence="5">
    <location>
        <begin position="262"/>
        <end position="282"/>
    </location>
</feature>
<reference evidence="8" key="1">
    <citation type="journal article" date="2019" name="Int. J. Syst. Evol. Microbiol.">
        <title>The Global Catalogue of Microorganisms (GCM) 10K type strain sequencing project: providing services to taxonomists for standard genome sequencing and annotation.</title>
        <authorList>
            <consortium name="The Broad Institute Genomics Platform"/>
            <consortium name="The Broad Institute Genome Sequencing Center for Infectious Disease"/>
            <person name="Wu L."/>
            <person name="Ma J."/>
        </authorList>
    </citation>
    <scope>NUCLEOTIDE SEQUENCE [LARGE SCALE GENOMIC DNA]</scope>
    <source>
        <strain evidence="8">TISTR 2241</strain>
    </source>
</reference>
<keyword evidence="2 5" id="KW-0812">Transmembrane</keyword>
<keyword evidence="4 5" id="KW-0472">Membrane</keyword>